<dbReference type="EMBL" id="JAIVGD010000018">
    <property type="protein sequence ID" value="KAH0753950.1"/>
    <property type="molecule type" value="Genomic_DNA"/>
</dbReference>
<evidence type="ECO:0000313" key="1">
    <source>
        <dbReference type="EMBL" id="KAH0753950.1"/>
    </source>
</evidence>
<sequence>MQPRGEGGILHLSILTTRHIRGRFTVDKADIQAYRTKRSMTLIADTTVGSVILRKLNLTELIV</sequence>
<evidence type="ECO:0000313" key="2">
    <source>
        <dbReference type="Proteomes" id="UP000826656"/>
    </source>
</evidence>
<protein>
    <submittedName>
        <fullName evidence="1">Uncharacterized protein</fullName>
    </submittedName>
</protein>
<gene>
    <name evidence="1" type="ORF">KY290_024220</name>
</gene>
<accession>A0ABQ7UQ34</accession>
<proteinExistence type="predicted"/>
<comment type="caution">
    <text evidence="1">The sequence shown here is derived from an EMBL/GenBank/DDBJ whole genome shotgun (WGS) entry which is preliminary data.</text>
</comment>
<reference evidence="1 2" key="1">
    <citation type="journal article" date="2021" name="bioRxiv">
        <title>Chromosome-scale and haplotype-resolved genome assembly of a tetraploid potato cultivar.</title>
        <authorList>
            <person name="Sun H."/>
            <person name="Jiao W.-B."/>
            <person name="Krause K."/>
            <person name="Campoy J.A."/>
            <person name="Goel M."/>
            <person name="Folz-Donahue K."/>
            <person name="Kukat C."/>
            <person name="Huettel B."/>
            <person name="Schneeberger K."/>
        </authorList>
    </citation>
    <scope>NUCLEOTIDE SEQUENCE [LARGE SCALE GENOMIC DNA]</scope>
    <source>
        <strain evidence="1">SolTubOtavaFocal</strain>
        <tissue evidence="1">Leaves</tissue>
    </source>
</reference>
<keyword evidence="2" id="KW-1185">Reference proteome</keyword>
<name>A0ABQ7UQ34_SOLTU</name>
<organism evidence="1 2">
    <name type="scientific">Solanum tuberosum</name>
    <name type="common">Potato</name>
    <dbReference type="NCBI Taxonomy" id="4113"/>
    <lineage>
        <taxon>Eukaryota</taxon>
        <taxon>Viridiplantae</taxon>
        <taxon>Streptophyta</taxon>
        <taxon>Embryophyta</taxon>
        <taxon>Tracheophyta</taxon>
        <taxon>Spermatophyta</taxon>
        <taxon>Magnoliopsida</taxon>
        <taxon>eudicotyledons</taxon>
        <taxon>Gunneridae</taxon>
        <taxon>Pentapetalae</taxon>
        <taxon>asterids</taxon>
        <taxon>lamiids</taxon>
        <taxon>Solanales</taxon>
        <taxon>Solanaceae</taxon>
        <taxon>Solanoideae</taxon>
        <taxon>Solaneae</taxon>
        <taxon>Solanum</taxon>
    </lineage>
</organism>
<dbReference type="Proteomes" id="UP000826656">
    <property type="component" value="Unassembled WGS sequence"/>
</dbReference>